<dbReference type="GO" id="GO:0009279">
    <property type="term" value="C:cell outer membrane"/>
    <property type="evidence" value="ECO:0007669"/>
    <property type="project" value="UniProtKB-SubCell"/>
</dbReference>
<evidence type="ECO:0000313" key="14">
    <source>
        <dbReference type="EMBL" id="AWB68762.1"/>
    </source>
</evidence>
<dbReference type="Gene3D" id="2.40.170.20">
    <property type="entry name" value="TonB-dependent receptor, beta-barrel domain"/>
    <property type="match status" value="1"/>
</dbReference>
<reference evidence="14 15" key="1">
    <citation type="submission" date="2018-01" db="EMBL/GenBank/DDBJ databases">
        <title>Genome sequence of a Cantenovulum-like bacteria.</title>
        <authorList>
            <person name="Tan W.R."/>
            <person name="Lau N.-S."/>
            <person name="Go F."/>
            <person name="Amirul A.-A.A."/>
        </authorList>
    </citation>
    <scope>NUCLEOTIDE SEQUENCE [LARGE SCALE GENOMIC DNA]</scope>
    <source>
        <strain evidence="14 15">CCB-QB4</strain>
    </source>
</reference>
<evidence type="ECO:0000259" key="13">
    <source>
        <dbReference type="Pfam" id="PF07715"/>
    </source>
</evidence>
<dbReference type="PANTHER" id="PTHR32552:SF81">
    <property type="entry name" value="TONB-DEPENDENT OUTER MEMBRANE RECEPTOR"/>
    <property type="match status" value="1"/>
</dbReference>
<dbReference type="InterPro" id="IPR036942">
    <property type="entry name" value="Beta-barrel_TonB_sf"/>
</dbReference>
<gene>
    <name evidence="14" type="ORF">C2869_21220</name>
</gene>
<keyword evidence="5 11" id="KW-0812">Transmembrane</keyword>
<protein>
    <recommendedName>
        <fullName evidence="13">TonB-dependent receptor plug domain-containing protein</fullName>
    </recommendedName>
</protein>
<evidence type="ECO:0000256" key="3">
    <source>
        <dbReference type="ARBA" id="ARBA00022452"/>
    </source>
</evidence>
<dbReference type="InterPro" id="IPR012910">
    <property type="entry name" value="Plug_dom"/>
</dbReference>
<dbReference type="Proteomes" id="UP000244441">
    <property type="component" value="Chromosome"/>
</dbReference>
<evidence type="ECO:0000256" key="11">
    <source>
        <dbReference type="PROSITE-ProRule" id="PRU01360"/>
    </source>
</evidence>
<name>A0A2S0VX65_9ALTE</name>
<evidence type="ECO:0000256" key="2">
    <source>
        <dbReference type="ARBA" id="ARBA00022448"/>
    </source>
</evidence>
<keyword evidence="7" id="KW-0406">Ion transport</keyword>
<proteinExistence type="inferred from homology"/>
<evidence type="ECO:0000256" key="6">
    <source>
        <dbReference type="ARBA" id="ARBA00023004"/>
    </source>
</evidence>
<dbReference type="AlphaFoldDB" id="A0A2S0VX65"/>
<keyword evidence="6" id="KW-0408">Iron</keyword>
<dbReference type="KEGG" id="cate:C2869_21220"/>
<sequence>MKKLDNVLLCFCAHLCLVSHSVSANENWQDIEVISITALKKATPLQQIAKDIELISADDIDSLHITGFADAISLMPSASYSPGFGPGQQSIAIRGVSLPSSRFQKPLTSVFLSKTSIAQTGMTPDLLPIDMQSIELVKGPQSLLHGESAMGGMIAYIPNKPTFDNSLTSSLGMSQVQGGGAGYHLSSTVNLANSQESAYRLSVFKDKVGGWIDNLGYVNTTTYEKMAHLGVEPEKNINYLDTTGLRLSALYDFDATEVNLLIHHQYQKTGGLSNWNPNLNHFGRHKAAARFREHFSDDFTLAELLVSHQIADLTLSLNSSVVDRQYKRIEDLSRVSQGLDYWVGDFNSNYNAELDAQLNHGQPANSIRNRPIHFRKYNLELLSEYQNKHWLLTFGGQYAKEHNNWQQQEIYQGIETAYSSYIPFYWHEDYQAAAQSDPNTFGVIGHDTWFFSDRQENIEQKSLFANVDLTLADHWRFSIGQRLVRLAIENDYVQGGYFGDVSASAAFAQHAQQQITTQEYAQQVQQQVANNYASNWLFSSQDERNLLSASINYAKFGLQTYLSYSQGFRPGGINRILVKADGTQPLTEFKSDELASTELGVKYAQQDWSVKAAVYKQDWSDIQLGLLDSQTSLSYTANGGQAEIKGLDIEAKLSLGEHVELHLATTYLDHAISALNDTALPELQVGNPLIGIADNKHFAAVKWFFTSELGAHSLMLNAQYTGDRLNGYFNAGDPNTPEADIEAVNIDSFSVANLSLVTELDKLTLSFYLDNIFNEGAILAQELSRKSFSAARGDEGRIISLQPRTFGFNVKYQF</sequence>
<accession>A0A2S0VX65</accession>
<comment type="subcellular location">
    <subcellularLocation>
        <location evidence="1 11">Cell outer membrane</location>
        <topology evidence="1 11">Multi-pass membrane protein</topology>
    </subcellularLocation>
</comment>
<evidence type="ECO:0000256" key="12">
    <source>
        <dbReference type="SAM" id="SignalP"/>
    </source>
</evidence>
<dbReference type="Pfam" id="PF07715">
    <property type="entry name" value="Plug"/>
    <property type="match status" value="1"/>
</dbReference>
<feature type="domain" description="TonB-dependent receptor plug" evidence="13">
    <location>
        <begin position="45"/>
        <end position="152"/>
    </location>
</feature>
<keyword evidence="10 11" id="KW-0998">Cell outer membrane</keyword>
<dbReference type="InterPro" id="IPR037066">
    <property type="entry name" value="Plug_dom_sf"/>
</dbReference>
<keyword evidence="9 11" id="KW-0472">Membrane</keyword>
<keyword evidence="8" id="KW-0798">TonB box</keyword>
<evidence type="ECO:0000313" key="15">
    <source>
        <dbReference type="Proteomes" id="UP000244441"/>
    </source>
</evidence>
<dbReference type="SUPFAM" id="SSF56935">
    <property type="entry name" value="Porins"/>
    <property type="match status" value="1"/>
</dbReference>
<keyword evidence="15" id="KW-1185">Reference proteome</keyword>
<keyword evidence="12" id="KW-0732">Signal</keyword>
<evidence type="ECO:0000256" key="4">
    <source>
        <dbReference type="ARBA" id="ARBA00022496"/>
    </source>
</evidence>
<evidence type="ECO:0000256" key="9">
    <source>
        <dbReference type="ARBA" id="ARBA00023136"/>
    </source>
</evidence>
<organism evidence="14 15">
    <name type="scientific">Saccharobesus litoralis</name>
    <dbReference type="NCBI Taxonomy" id="2172099"/>
    <lineage>
        <taxon>Bacteria</taxon>
        <taxon>Pseudomonadati</taxon>
        <taxon>Pseudomonadota</taxon>
        <taxon>Gammaproteobacteria</taxon>
        <taxon>Alteromonadales</taxon>
        <taxon>Alteromonadaceae</taxon>
        <taxon>Saccharobesus</taxon>
    </lineage>
</organism>
<dbReference type="InterPro" id="IPR039426">
    <property type="entry name" value="TonB-dep_rcpt-like"/>
</dbReference>
<dbReference type="OrthoDB" id="127311at2"/>
<evidence type="ECO:0000256" key="8">
    <source>
        <dbReference type="ARBA" id="ARBA00023077"/>
    </source>
</evidence>
<comment type="similarity">
    <text evidence="11">Belongs to the TonB-dependent receptor family.</text>
</comment>
<dbReference type="RefSeq" id="WP_108604814.1">
    <property type="nucleotide sequence ID" value="NZ_CP026604.1"/>
</dbReference>
<keyword evidence="3 11" id="KW-1134">Transmembrane beta strand</keyword>
<evidence type="ECO:0000256" key="1">
    <source>
        <dbReference type="ARBA" id="ARBA00004571"/>
    </source>
</evidence>
<feature type="signal peptide" evidence="12">
    <location>
        <begin position="1"/>
        <end position="24"/>
    </location>
</feature>
<keyword evidence="2 11" id="KW-0813">Transport</keyword>
<evidence type="ECO:0000256" key="5">
    <source>
        <dbReference type="ARBA" id="ARBA00022692"/>
    </source>
</evidence>
<keyword evidence="4" id="KW-0410">Iron transport</keyword>
<dbReference type="EMBL" id="CP026604">
    <property type="protein sequence ID" value="AWB68762.1"/>
    <property type="molecule type" value="Genomic_DNA"/>
</dbReference>
<feature type="chain" id="PRO_5015521312" description="TonB-dependent receptor plug domain-containing protein" evidence="12">
    <location>
        <begin position="25"/>
        <end position="814"/>
    </location>
</feature>
<dbReference type="PROSITE" id="PS52016">
    <property type="entry name" value="TONB_DEPENDENT_REC_3"/>
    <property type="match status" value="1"/>
</dbReference>
<evidence type="ECO:0000256" key="10">
    <source>
        <dbReference type="ARBA" id="ARBA00023237"/>
    </source>
</evidence>
<evidence type="ECO:0000256" key="7">
    <source>
        <dbReference type="ARBA" id="ARBA00023065"/>
    </source>
</evidence>
<dbReference type="PANTHER" id="PTHR32552">
    <property type="entry name" value="FERRICHROME IRON RECEPTOR-RELATED"/>
    <property type="match status" value="1"/>
</dbReference>
<dbReference type="GO" id="GO:0006826">
    <property type="term" value="P:iron ion transport"/>
    <property type="evidence" value="ECO:0007669"/>
    <property type="project" value="UniProtKB-KW"/>
</dbReference>
<dbReference type="Gene3D" id="2.170.130.10">
    <property type="entry name" value="TonB-dependent receptor, plug domain"/>
    <property type="match status" value="1"/>
</dbReference>